<dbReference type="Proteomes" id="UP000548476">
    <property type="component" value="Unassembled WGS sequence"/>
</dbReference>
<accession>A0A841FNT8</accession>
<dbReference type="RefSeq" id="WP_184787741.1">
    <property type="nucleotide sequence ID" value="NZ_BONT01000090.1"/>
</dbReference>
<evidence type="ECO:0000313" key="2">
    <source>
        <dbReference type="Proteomes" id="UP000548476"/>
    </source>
</evidence>
<protein>
    <submittedName>
        <fullName evidence="1">Uncharacterized protein</fullName>
    </submittedName>
</protein>
<keyword evidence="2" id="KW-1185">Reference proteome</keyword>
<comment type="caution">
    <text evidence="1">The sequence shown here is derived from an EMBL/GenBank/DDBJ whole genome shotgun (WGS) entry which is preliminary data.</text>
</comment>
<name>A0A841FNT8_9ACTN</name>
<evidence type="ECO:0000313" key="1">
    <source>
        <dbReference type="EMBL" id="MBB6034887.1"/>
    </source>
</evidence>
<dbReference type="EMBL" id="JACHGT010000005">
    <property type="protein sequence ID" value="MBB6034887.1"/>
    <property type="molecule type" value="Genomic_DNA"/>
</dbReference>
<sequence>MTAASGITVDPEAITGLADELGTTVHPALRHALDATARLSTTDLPPTLAAACTRAARTAGIRAAARVAGLGLIRRALTDTAERWSDHTGVWRDAS</sequence>
<organism evidence="1 2">
    <name type="scientific">Phytomonospora endophytica</name>
    <dbReference type="NCBI Taxonomy" id="714109"/>
    <lineage>
        <taxon>Bacteria</taxon>
        <taxon>Bacillati</taxon>
        <taxon>Actinomycetota</taxon>
        <taxon>Actinomycetes</taxon>
        <taxon>Micromonosporales</taxon>
        <taxon>Micromonosporaceae</taxon>
        <taxon>Phytomonospora</taxon>
    </lineage>
</organism>
<gene>
    <name evidence="1" type="ORF">HNR73_002741</name>
</gene>
<reference evidence="1 2" key="1">
    <citation type="submission" date="2020-08" db="EMBL/GenBank/DDBJ databases">
        <title>Genomic Encyclopedia of Type Strains, Phase IV (KMG-IV): sequencing the most valuable type-strain genomes for metagenomic binning, comparative biology and taxonomic classification.</title>
        <authorList>
            <person name="Goeker M."/>
        </authorList>
    </citation>
    <scope>NUCLEOTIDE SEQUENCE [LARGE SCALE GENOMIC DNA]</scope>
    <source>
        <strain evidence="1 2">YIM 65646</strain>
    </source>
</reference>
<dbReference type="AlphaFoldDB" id="A0A841FNT8"/>
<proteinExistence type="predicted"/>